<dbReference type="Pfam" id="PF13537">
    <property type="entry name" value="GATase_7"/>
    <property type="match status" value="1"/>
</dbReference>
<feature type="binding site" evidence="13">
    <location>
        <position position="488"/>
    </location>
    <ligand>
        <name>[4Fe-4S] cluster</name>
        <dbReference type="ChEBI" id="CHEBI:49883"/>
    </ligand>
</feature>
<dbReference type="SUPFAM" id="SSF53271">
    <property type="entry name" value="PRTase-like"/>
    <property type="match status" value="1"/>
</dbReference>
<dbReference type="NCBIfam" id="TIGR01134">
    <property type="entry name" value="purF"/>
    <property type="match status" value="1"/>
</dbReference>
<name>A0A804L7F9_MUSAM</name>
<evidence type="ECO:0000313" key="17">
    <source>
        <dbReference type="Proteomes" id="UP000012960"/>
    </source>
</evidence>
<evidence type="ECO:0000256" key="3">
    <source>
        <dbReference type="ARBA" id="ARBA00011941"/>
    </source>
</evidence>
<organism evidence="16 17">
    <name type="scientific">Musa acuminata subsp. malaccensis</name>
    <name type="common">Wild banana</name>
    <name type="synonym">Musa malaccensis</name>
    <dbReference type="NCBI Taxonomy" id="214687"/>
    <lineage>
        <taxon>Eukaryota</taxon>
        <taxon>Viridiplantae</taxon>
        <taxon>Streptophyta</taxon>
        <taxon>Embryophyta</taxon>
        <taxon>Tracheophyta</taxon>
        <taxon>Spermatophyta</taxon>
        <taxon>Magnoliopsida</taxon>
        <taxon>Liliopsida</taxon>
        <taxon>Zingiberales</taxon>
        <taxon>Musaceae</taxon>
        <taxon>Musa</taxon>
    </lineage>
</organism>
<comment type="cofactor">
    <cofactor evidence="12">
        <name>Mg(2+)</name>
        <dbReference type="ChEBI" id="CHEBI:18420"/>
    </cofactor>
    <text evidence="12">Binds 1 Mg(2+) ion per subunit.</text>
</comment>
<dbReference type="InterPro" id="IPR029055">
    <property type="entry name" value="Ntn_hydrolases_N"/>
</dbReference>
<accession>A0A804L7F9</accession>
<evidence type="ECO:0000256" key="8">
    <source>
        <dbReference type="ARBA" id="ARBA00023014"/>
    </source>
</evidence>
<evidence type="ECO:0000313" key="15">
    <source>
        <dbReference type="EMBL" id="CAG1864493.1"/>
    </source>
</evidence>
<dbReference type="FunCoup" id="A0A804L7F9">
    <property type="interactions" value="1138"/>
</dbReference>
<gene>
    <name evidence="15" type="ORF">GSMUA_11350.1</name>
</gene>
<evidence type="ECO:0000313" key="16">
    <source>
        <dbReference type="EnsemblPlants" id="Ma11_p13440.1"/>
    </source>
</evidence>
<reference evidence="16" key="2">
    <citation type="submission" date="2021-05" db="UniProtKB">
        <authorList>
            <consortium name="EnsemblPlants"/>
        </authorList>
    </citation>
    <scope>IDENTIFICATION</scope>
    <source>
        <strain evidence="16">subsp. malaccensis</strain>
    </source>
</reference>
<evidence type="ECO:0000256" key="11">
    <source>
        <dbReference type="PIRSR" id="PIRSR000485-1"/>
    </source>
</evidence>
<sequence>MKPLVRRGRPRQHTASCGLRAALPPLMAAAISSSSAAAHRLFCSPPPSVRPSGPSSPLFLSFLLKASLKPRSSLRHRSLPPLSASYADDVFAFDDKPREECGVFGIIGDPDAARICYLGLHALQHRGQEGAGIVSSDGTALHSRTGLGLVSKVFSRSSELEPLVGSAAIGHNRYSTAGAASALANVQPFVAGYRFGQLAVAHNGNLVNYDSLRCELESKGSVFNTSSDTEVILHLIATSSSGPLLARIVEALEELEGAYSLVFLTADKLFAARDPHGFRPLVMGRRSNGAVAFASETCALGLVGAEYVREVNPGEVIVVDSHDMSINTSCLLSKKPRKCCVFEHVYFALPNSVVFGHPVHAARYNFGAALARESPAPGADIVIPVPDSGFFAALGFAEASGLPFRQGLIRSHYVGRSFIEPNQEERNLAVKLKLAPIDGILEGKSVVVIDDSIVRGTTSSKIVQLIKNTGKAREVHMRIASPPIVGSCYYGVDTPRAEELISNRLDVEGVRQALGSDSLAFLSLESLKAAFGDEACKFCDACFTRKYPVPPREHEIFNMVDK</sequence>
<keyword evidence="6 10" id="KW-0658">Purine biosynthesis</keyword>
<keyword evidence="12" id="KW-0460">Magnesium</keyword>
<dbReference type="GO" id="GO:0004044">
    <property type="term" value="F:amidophosphoribosyltransferase activity"/>
    <property type="evidence" value="ECO:0000318"/>
    <property type="project" value="GO_Central"/>
</dbReference>
<keyword evidence="17" id="KW-1185">Reference proteome</keyword>
<keyword evidence="8 13" id="KW-0411">Iron-sulfur</keyword>
<comment type="pathway">
    <text evidence="1 10">Purine metabolism; IMP biosynthesis via de novo pathway; N(1)-(5-phospho-D-ribosyl)glycinamide from 5-phospho-alpha-D-ribose 1-diphosphate: step 1/2.</text>
</comment>
<feature type="active site" description="Nucleophile" evidence="11">
    <location>
        <position position="101"/>
    </location>
</feature>
<evidence type="ECO:0000256" key="5">
    <source>
        <dbReference type="ARBA" id="ARBA00022679"/>
    </source>
</evidence>
<keyword evidence="4 10" id="KW-0328">Glycosyltransferase</keyword>
<dbReference type="PANTHER" id="PTHR11907">
    <property type="entry name" value="AMIDOPHOSPHORIBOSYLTRANSFERASE"/>
    <property type="match status" value="1"/>
</dbReference>
<dbReference type="PROSITE" id="PS51278">
    <property type="entry name" value="GATASE_TYPE_2"/>
    <property type="match status" value="1"/>
</dbReference>
<dbReference type="InterPro" id="IPR017932">
    <property type="entry name" value="GATase_2_dom"/>
</dbReference>
<dbReference type="GO" id="GO:0051536">
    <property type="term" value="F:iron-sulfur cluster binding"/>
    <property type="evidence" value="ECO:0007669"/>
    <property type="project" value="UniProtKB-KW"/>
</dbReference>
<proteinExistence type="inferred from homology"/>
<feature type="binding site" evidence="13">
    <location>
        <position position="542"/>
    </location>
    <ligand>
        <name>[4Fe-4S] cluster</name>
        <dbReference type="ChEBI" id="CHEBI:49883"/>
    </ligand>
</feature>
<dbReference type="GO" id="GO:0006189">
    <property type="term" value="P:'de novo' IMP biosynthetic process"/>
    <property type="evidence" value="ECO:0007669"/>
    <property type="project" value="UniProtKB-UniPathway"/>
</dbReference>
<dbReference type="SMR" id="A0A804L7F9"/>
<evidence type="ECO:0000256" key="7">
    <source>
        <dbReference type="ARBA" id="ARBA00022962"/>
    </source>
</evidence>
<dbReference type="AlphaFoldDB" id="A0A804L7F9"/>
<dbReference type="OrthoDB" id="191723at2759"/>
<dbReference type="Proteomes" id="UP000012960">
    <property type="component" value="Unplaced"/>
</dbReference>
<dbReference type="EnsemblPlants" id="Ma11_t13440.1">
    <property type="protein sequence ID" value="Ma11_p13440.1"/>
    <property type="gene ID" value="Ma11_g13440"/>
</dbReference>
<dbReference type="Gene3D" id="3.40.50.2020">
    <property type="match status" value="1"/>
</dbReference>
<dbReference type="InParanoid" id="A0A804L7F9"/>
<keyword evidence="7" id="KW-0315">Glutamine amidotransferase</keyword>
<evidence type="ECO:0000256" key="4">
    <source>
        <dbReference type="ARBA" id="ARBA00022676"/>
    </source>
</evidence>
<dbReference type="OMA" id="PINSGHA"/>
<dbReference type="EMBL" id="HG996475">
    <property type="protein sequence ID" value="CAG1864493.1"/>
    <property type="molecule type" value="Genomic_DNA"/>
</dbReference>
<keyword evidence="12" id="KW-0479">Metal-binding</keyword>
<dbReference type="InterPro" id="IPR005854">
    <property type="entry name" value="PurF"/>
</dbReference>
<feature type="binding site" evidence="13">
    <location>
        <position position="539"/>
    </location>
    <ligand>
        <name>[4Fe-4S] cluster</name>
        <dbReference type="ChEBI" id="CHEBI:49883"/>
    </ligand>
</feature>
<feature type="binding site" evidence="12">
    <location>
        <position position="388"/>
    </location>
    <ligand>
        <name>Mg(2+)</name>
        <dbReference type="ChEBI" id="CHEBI:18420"/>
    </ligand>
</feature>
<evidence type="ECO:0000256" key="9">
    <source>
        <dbReference type="ARBA" id="ARBA00048430"/>
    </source>
</evidence>
<dbReference type="InterPro" id="IPR000836">
    <property type="entry name" value="PRTase_dom"/>
</dbReference>
<dbReference type="Gene3D" id="3.60.20.10">
    <property type="entry name" value="Glutamine Phosphoribosylpyrophosphate, subunit 1, domain 1"/>
    <property type="match status" value="1"/>
</dbReference>
<dbReference type="GO" id="GO:0046872">
    <property type="term" value="F:metal ion binding"/>
    <property type="evidence" value="ECO:0007669"/>
    <property type="project" value="UniProtKB-KW"/>
</dbReference>
<evidence type="ECO:0000256" key="6">
    <source>
        <dbReference type="ARBA" id="ARBA00022755"/>
    </source>
</evidence>
<dbReference type="CDD" id="cd06223">
    <property type="entry name" value="PRTases_typeI"/>
    <property type="match status" value="1"/>
</dbReference>
<evidence type="ECO:0000259" key="14">
    <source>
        <dbReference type="PROSITE" id="PS51278"/>
    </source>
</evidence>
<keyword evidence="5 10" id="KW-0808">Transferase</keyword>
<dbReference type="PIRSF" id="PIRSF000485">
    <property type="entry name" value="Amd_phspho_trans"/>
    <property type="match status" value="1"/>
</dbReference>
<dbReference type="Gramene" id="Ma11_t13440.1">
    <property type="protein sequence ID" value="Ma11_p13440.1"/>
    <property type="gene ID" value="Ma11_g13440"/>
</dbReference>
<evidence type="ECO:0000256" key="13">
    <source>
        <dbReference type="PIRSR" id="PIRSR000485-3"/>
    </source>
</evidence>
<evidence type="ECO:0000256" key="10">
    <source>
        <dbReference type="PIRNR" id="PIRNR000485"/>
    </source>
</evidence>
<keyword evidence="13" id="KW-0408">Iron</keyword>
<comment type="catalytic activity">
    <reaction evidence="9 10">
        <text>5-phospho-beta-D-ribosylamine + L-glutamate + diphosphate = 5-phospho-alpha-D-ribose 1-diphosphate + L-glutamine + H2O</text>
        <dbReference type="Rhea" id="RHEA:14905"/>
        <dbReference type="ChEBI" id="CHEBI:15377"/>
        <dbReference type="ChEBI" id="CHEBI:29985"/>
        <dbReference type="ChEBI" id="CHEBI:33019"/>
        <dbReference type="ChEBI" id="CHEBI:58017"/>
        <dbReference type="ChEBI" id="CHEBI:58359"/>
        <dbReference type="ChEBI" id="CHEBI:58681"/>
        <dbReference type="EC" id="2.4.2.14"/>
    </reaction>
</comment>
<comment type="similarity">
    <text evidence="2 10">In the C-terminal section; belongs to the purine/pyrimidine phosphoribosyltransferase family.</text>
</comment>
<dbReference type="GO" id="GO:0006164">
    <property type="term" value="P:purine nucleotide biosynthetic process"/>
    <property type="evidence" value="ECO:0000318"/>
    <property type="project" value="GO_Central"/>
</dbReference>
<dbReference type="InterPro" id="IPR035584">
    <property type="entry name" value="PurF_N"/>
</dbReference>
<dbReference type="SUPFAM" id="SSF56235">
    <property type="entry name" value="N-terminal nucleophile aminohydrolases (Ntn hydrolases)"/>
    <property type="match status" value="1"/>
</dbReference>
<evidence type="ECO:0000256" key="12">
    <source>
        <dbReference type="PIRSR" id="PIRSR000485-2"/>
    </source>
</evidence>
<dbReference type="UniPathway" id="UPA00074">
    <property type="reaction ID" value="UER00124"/>
</dbReference>
<evidence type="ECO:0000256" key="2">
    <source>
        <dbReference type="ARBA" id="ARBA00010138"/>
    </source>
</evidence>
<feature type="domain" description="Glutamine amidotransferase type-2" evidence="14">
    <location>
        <begin position="101"/>
        <end position="322"/>
    </location>
</feature>
<feature type="binding site" evidence="12">
    <location>
        <position position="450"/>
    </location>
    <ligand>
        <name>Mg(2+)</name>
        <dbReference type="ChEBI" id="CHEBI:18420"/>
    </ligand>
</feature>
<protein>
    <recommendedName>
        <fullName evidence="3 10">Amidophosphoribosyltransferase</fullName>
        <shortName evidence="10">ATase</shortName>
        <ecNumber evidence="3 10">2.4.2.14</ecNumber>
    </recommendedName>
    <alternativeName>
        <fullName evidence="10">Glutamine phosphoribosylpyrophosphate amidotransferase</fullName>
    </alternativeName>
</protein>
<dbReference type="EC" id="2.4.2.14" evidence="3 10"/>
<dbReference type="CDD" id="cd00715">
    <property type="entry name" value="GPATase_N"/>
    <property type="match status" value="1"/>
</dbReference>
<feature type="binding site" evidence="13">
    <location>
        <position position="340"/>
    </location>
    <ligand>
        <name>[4Fe-4S] cluster</name>
        <dbReference type="ChEBI" id="CHEBI:49883"/>
    </ligand>
</feature>
<dbReference type="GO" id="GO:0005737">
    <property type="term" value="C:cytoplasm"/>
    <property type="evidence" value="ECO:0000318"/>
    <property type="project" value="GO_Central"/>
</dbReference>
<evidence type="ECO:0000256" key="1">
    <source>
        <dbReference type="ARBA" id="ARBA00005209"/>
    </source>
</evidence>
<dbReference type="GO" id="GO:0009113">
    <property type="term" value="P:purine nucleobase biosynthetic process"/>
    <property type="evidence" value="ECO:0007669"/>
    <property type="project" value="InterPro"/>
</dbReference>
<reference evidence="15" key="1">
    <citation type="submission" date="2021-03" db="EMBL/GenBank/DDBJ databases">
        <authorList>
            <consortium name="Genoscope - CEA"/>
            <person name="William W."/>
        </authorList>
    </citation>
    <scope>NUCLEOTIDE SEQUENCE</scope>
    <source>
        <strain evidence="15">Doubled-haploid Pahang</strain>
    </source>
</reference>
<dbReference type="HAMAP" id="MF_01931">
    <property type="entry name" value="PurF"/>
    <property type="match status" value="1"/>
</dbReference>
<comment type="cofactor">
    <cofactor evidence="13">
        <name>[4Fe-4S] cluster</name>
        <dbReference type="ChEBI" id="CHEBI:49883"/>
    </cofactor>
    <text evidence="13">Binds 1 [4Fe-4S] cluster per subunit.</text>
</comment>
<feature type="binding site" evidence="12">
    <location>
        <position position="451"/>
    </location>
    <ligand>
        <name>Mg(2+)</name>
        <dbReference type="ChEBI" id="CHEBI:18420"/>
    </ligand>
</feature>
<dbReference type="InterPro" id="IPR029057">
    <property type="entry name" value="PRTase-like"/>
</dbReference>